<reference evidence="2 3" key="1">
    <citation type="journal article" date="2015" name="Genome Announc.">
        <title>Complete Genome Sequence of Cupriavidus basilensis 4G11, Isolated from the Oak Ridge Field Research Center Site.</title>
        <authorList>
            <person name="Ray J."/>
            <person name="Waters R.J."/>
            <person name="Skerker J.M."/>
            <person name="Kuehl J.V."/>
            <person name="Price M.N."/>
            <person name="Huang J."/>
            <person name="Chakraborty R."/>
            <person name="Arkin A.P."/>
            <person name="Deutschbauer A."/>
        </authorList>
    </citation>
    <scope>NUCLEOTIDE SEQUENCE [LARGE SCALE GENOMIC DNA]</scope>
    <source>
        <strain evidence="2">4G11</strain>
    </source>
</reference>
<keyword evidence="2" id="KW-0223">Dioxygenase</keyword>
<proteinExistence type="predicted"/>
<dbReference type="Gene3D" id="2.60.130.10">
    <property type="entry name" value="Aromatic compound dioxygenase"/>
    <property type="match status" value="1"/>
</dbReference>
<dbReference type="KEGG" id="cbw:RR42_m4079"/>
<dbReference type="InterPro" id="IPR015889">
    <property type="entry name" value="Intradiol_dOase_core"/>
</dbReference>
<gene>
    <name evidence="2" type="ORF">RR42_m4079</name>
</gene>
<accession>A0A0C4Y7M0</accession>
<keyword evidence="3" id="KW-1185">Reference proteome</keyword>
<organism evidence="2 3">
    <name type="scientific">Cupriavidus basilensis</name>
    <dbReference type="NCBI Taxonomy" id="68895"/>
    <lineage>
        <taxon>Bacteria</taxon>
        <taxon>Pseudomonadati</taxon>
        <taxon>Pseudomonadota</taxon>
        <taxon>Betaproteobacteria</taxon>
        <taxon>Burkholderiales</taxon>
        <taxon>Burkholderiaceae</taxon>
        <taxon>Cupriavidus</taxon>
    </lineage>
</organism>
<dbReference type="Proteomes" id="UP000031843">
    <property type="component" value="Chromosome main"/>
</dbReference>
<dbReference type="STRING" id="68895.RR42_m4079"/>
<dbReference type="RefSeq" id="WP_043350698.1">
    <property type="nucleotide sequence ID" value="NZ_CP010536.1"/>
</dbReference>
<evidence type="ECO:0000313" key="2">
    <source>
        <dbReference type="EMBL" id="AJG21427.1"/>
    </source>
</evidence>
<dbReference type="EMBL" id="CP010536">
    <property type="protein sequence ID" value="AJG21427.1"/>
    <property type="molecule type" value="Genomic_DNA"/>
</dbReference>
<dbReference type="GO" id="GO:0005506">
    <property type="term" value="F:iron ion binding"/>
    <property type="evidence" value="ECO:0007669"/>
    <property type="project" value="InterPro"/>
</dbReference>
<dbReference type="GO" id="GO:0016702">
    <property type="term" value="F:oxidoreductase activity, acting on single donors with incorporation of molecular oxygen, incorporation of two atoms of oxygen"/>
    <property type="evidence" value="ECO:0007669"/>
    <property type="project" value="InterPro"/>
</dbReference>
<dbReference type="PANTHER" id="PTHR34315">
    <property type="match status" value="1"/>
</dbReference>
<feature type="compositionally biased region" description="Basic and acidic residues" evidence="1">
    <location>
        <begin position="102"/>
        <end position="126"/>
    </location>
</feature>
<keyword evidence="2" id="KW-0560">Oxidoreductase</keyword>
<protein>
    <submittedName>
        <fullName evidence="2">Putative dioxygenase</fullName>
    </submittedName>
</protein>
<evidence type="ECO:0000313" key="3">
    <source>
        <dbReference type="Proteomes" id="UP000031843"/>
    </source>
</evidence>
<dbReference type="SUPFAM" id="SSF49482">
    <property type="entry name" value="Aromatic compound dioxygenase"/>
    <property type="match status" value="1"/>
</dbReference>
<dbReference type="PANTHER" id="PTHR34315:SF1">
    <property type="entry name" value="INTRADIOL RING-CLEAVAGE DIOXYGENASES DOMAIN-CONTAINING PROTEIN-RELATED"/>
    <property type="match status" value="1"/>
</dbReference>
<sequence>MRIATGADGAAQFLTIYPGWYAPRAVRIHLKIHLGKTEVLTSLLFFDDALSREVHLQHAAYRTRGASPVQNAQDGIAGARLTATGSGGFPKKTPPDPSAEALNREEFGRAARPRHSEGTERRDAWSIRRARHR</sequence>
<evidence type="ECO:0000256" key="1">
    <source>
        <dbReference type="SAM" id="MobiDB-lite"/>
    </source>
</evidence>
<feature type="region of interest" description="Disordered" evidence="1">
    <location>
        <begin position="80"/>
        <end position="133"/>
    </location>
</feature>
<name>A0A0C4Y7M0_9BURK</name>
<dbReference type="AlphaFoldDB" id="A0A0C4Y7M0"/>